<gene>
    <name evidence="2" type="ORF">C446_02907</name>
</gene>
<comment type="caution">
    <text evidence="2">The sequence shown here is derived from an EMBL/GenBank/DDBJ whole genome shotgun (WGS) entry which is preliminary data.</text>
</comment>
<proteinExistence type="predicted"/>
<dbReference type="eggNOG" id="arCOG03232">
    <property type="taxonomic scope" value="Archaea"/>
</dbReference>
<evidence type="ECO:0000313" key="3">
    <source>
        <dbReference type="Proteomes" id="UP000011607"/>
    </source>
</evidence>
<dbReference type="AlphaFoldDB" id="M0MJP4"/>
<keyword evidence="1" id="KW-0472">Membrane</keyword>
<keyword evidence="1" id="KW-0812">Transmembrane</keyword>
<accession>M0MJP4</accession>
<dbReference type="Proteomes" id="UP000011607">
    <property type="component" value="Unassembled WGS sequence"/>
</dbReference>
<dbReference type="EMBL" id="AOMA01000024">
    <property type="protein sequence ID" value="EMA44665.1"/>
    <property type="molecule type" value="Genomic_DNA"/>
</dbReference>
<organism evidence="2 3">
    <name type="scientific">Halobiforma nitratireducens JCM 10879</name>
    <dbReference type="NCBI Taxonomy" id="1227454"/>
    <lineage>
        <taxon>Archaea</taxon>
        <taxon>Methanobacteriati</taxon>
        <taxon>Methanobacteriota</taxon>
        <taxon>Stenosarchaea group</taxon>
        <taxon>Halobacteria</taxon>
        <taxon>Halobacteriales</taxon>
        <taxon>Natrialbaceae</taxon>
        <taxon>Halobiforma</taxon>
    </lineage>
</organism>
<feature type="transmembrane region" description="Helical" evidence="1">
    <location>
        <begin position="33"/>
        <end position="50"/>
    </location>
</feature>
<sequence>MVGVAAIICYGSLVAVPDTVVDDVQPDLIAIHHWRHLVAYFTLACSVAYATDHWELPRWKGVLLTVGIAASYGIGIEFGQALVPHRSDFLLTDVTINAVGASGVVLWYAVRPYVRLQPVSAFVGNSSSG</sequence>
<protein>
    <submittedName>
        <fullName evidence="2">Sugar metabolism cluster protein</fullName>
    </submittedName>
</protein>
<keyword evidence="1" id="KW-1133">Transmembrane helix</keyword>
<feature type="transmembrane region" description="Helical" evidence="1">
    <location>
        <begin position="62"/>
        <end position="83"/>
    </location>
</feature>
<name>M0MJP4_9EURY</name>
<reference evidence="2 3" key="1">
    <citation type="journal article" date="2014" name="PLoS Genet.">
        <title>Phylogenetically driven sequencing of extremely halophilic archaea reveals strategies for static and dynamic osmo-response.</title>
        <authorList>
            <person name="Becker E.A."/>
            <person name="Seitzer P.M."/>
            <person name="Tritt A."/>
            <person name="Larsen D."/>
            <person name="Krusor M."/>
            <person name="Yao A.I."/>
            <person name="Wu D."/>
            <person name="Madern D."/>
            <person name="Eisen J.A."/>
            <person name="Darling A.E."/>
            <person name="Facciotti M.T."/>
        </authorList>
    </citation>
    <scope>NUCLEOTIDE SEQUENCE [LARGE SCALE GENOMIC DNA]</scope>
    <source>
        <strain evidence="2 3">JCM 10879</strain>
    </source>
</reference>
<keyword evidence="3" id="KW-1185">Reference proteome</keyword>
<feature type="transmembrane region" description="Helical" evidence="1">
    <location>
        <begin position="89"/>
        <end position="110"/>
    </location>
</feature>
<evidence type="ECO:0000256" key="1">
    <source>
        <dbReference type="SAM" id="Phobius"/>
    </source>
</evidence>
<evidence type="ECO:0000313" key="2">
    <source>
        <dbReference type="EMBL" id="EMA44665.1"/>
    </source>
</evidence>
<dbReference type="NCBIfam" id="NF037970">
    <property type="entry name" value="vanZ_1"/>
    <property type="match status" value="1"/>
</dbReference>